<dbReference type="STRING" id="411467.BACCAP_02627"/>
<dbReference type="OrthoDB" id="2187867at2"/>
<dbReference type="InterPro" id="IPR001387">
    <property type="entry name" value="Cro/C1-type_HTH"/>
</dbReference>
<dbReference type="GO" id="GO:0003677">
    <property type="term" value="F:DNA binding"/>
    <property type="evidence" value="ECO:0007669"/>
    <property type="project" value="UniProtKB-KW"/>
</dbReference>
<protein>
    <submittedName>
        <fullName evidence="2">DNA-binding helix-turn-helix protein</fullName>
    </submittedName>
</protein>
<dbReference type="Gene3D" id="1.10.260.40">
    <property type="entry name" value="lambda repressor-like DNA-binding domains"/>
    <property type="match status" value="1"/>
</dbReference>
<dbReference type="Proteomes" id="UP000003639">
    <property type="component" value="Unassembled WGS sequence"/>
</dbReference>
<dbReference type="InterPro" id="IPR010982">
    <property type="entry name" value="Lambda_DNA-bd_dom_sf"/>
</dbReference>
<dbReference type="CDD" id="cd00093">
    <property type="entry name" value="HTH_XRE"/>
    <property type="match status" value="1"/>
</dbReference>
<dbReference type="AlphaFoldDB" id="A6NWN3"/>
<sequence length="102" mass="11432">MEQADFIKRLVELRMNKGVSARDMSLSIGQSSSYINNIETGVSFPSMTVFFYICDFLGVSPMEFFDIGSTNPVKSRELLEATKGLNNEQLDSLISIAKNLKR</sequence>
<dbReference type="SMART" id="SM00530">
    <property type="entry name" value="HTH_XRE"/>
    <property type="match status" value="1"/>
</dbReference>
<evidence type="ECO:0000313" key="3">
    <source>
        <dbReference type="Proteomes" id="UP000003639"/>
    </source>
</evidence>
<keyword evidence="2" id="KW-0238">DNA-binding</keyword>
<evidence type="ECO:0000313" key="2">
    <source>
        <dbReference type="EMBL" id="EDM99570.1"/>
    </source>
</evidence>
<dbReference type="EMBL" id="AAXG02000016">
    <property type="protein sequence ID" value="EDM99570.1"/>
    <property type="molecule type" value="Genomic_DNA"/>
</dbReference>
<keyword evidence="3" id="KW-1185">Reference proteome</keyword>
<dbReference type="Pfam" id="PF12844">
    <property type="entry name" value="HTH_19"/>
    <property type="match status" value="1"/>
</dbReference>
<dbReference type="SUPFAM" id="SSF47413">
    <property type="entry name" value="lambda repressor-like DNA-binding domains"/>
    <property type="match status" value="1"/>
</dbReference>
<feature type="domain" description="HTH cro/C1-type" evidence="1">
    <location>
        <begin position="10"/>
        <end position="65"/>
    </location>
</feature>
<gene>
    <name evidence="2" type="ORF">BACCAP_02627</name>
</gene>
<reference evidence="2 3" key="1">
    <citation type="submission" date="2007-04" db="EMBL/GenBank/DDBJ databases">
        <authorList>
            <person name="Fulton L."/>
            <person name="Clifton S."/>
            <person name="Fulton B."/>
            <person name="Xu J."/>
            <person name="Minx P."/>
            <person name="Pepin K.H."/>
            <person name="Johnson M."/>
            <person name="Thiruvilangam P."/>
            <person name="Bhonagiri V."/>
            <person name="Nash W.E."/>
            <person name="Mardis E.R."/>
            <person name="Wilson R.K."/>
        </authorList>
    </citation>
    <scope>NUCLEOTIDE SEQUENCE [LARGE SCALE GENOMIC DNA]</scope>
    <source>
        <strain evidence="2 3">ATCC 29799</strain>
    </source>
</reference>
<evidence type="ECO:0000259" key="1">
    <source>
        <dbReference type="PROSITE" id="PS50943"/>
    </source>
</evidence>
<dbReference type="RefSeq" id="WP_006573157.1">
    <property type="nucleotide sequence ID" value="NZ_AAXG02000016.1"/>
</dbReference>
<organism evidence="2 3">
    <name type="scientific">Pseudoflavonifractor capillosus ATCC 29799</name>
    <dbReference type="NCBI Taxonomy" id="411467"/>
    <lineage>
        <taxon>Bacteria</taxon>
        <taxon>Bacillati</taxon>
        <taxon>Bacillota</taxon>
        <taxon>Clostridia</taxon>
        <taxon>Eubacteriales</taxon>
        <taxon>Oscillospiraceae</taxon>
        <taxon>Pseudoflavonifractor</taxon>
    </lineage>
</organism>
<reference evidence="2 3" key="2">
    <citation type="submission" date="2007-06" db="EMBL/GenBank/DDBJ databases">
        <title>Draft genome sequence of Pseudoflavonifractor capillosus ATCC 29799.</title>
        <authorList>
            <person name="Sudarsanam P."/>
            <person name="Ley R."/>
            <person name="Guruge J."/>
            <person name="Turnbaugh P.J."/>
            <person name="Mahowald M."/>
            <person name="Liep D."/>
            <person name="Gordon J."/>
        </authorList>
    </citation>
    <scope>NUCLEOTIDE SEQUENCE [LARGE SCALE GENOMIC DNA]</scope>
    <source>
        <strain evidence="2 3">ATCC 29799</strain>
    </source>
</reference>
<name>A6NWN3_9FIRM</name>
<accession>A6NWN3</accession>
<comment type="caution">
    <text evidence="2">The sequence shown here is derived from an EMBL/GenBank/DDBJ whole genome shotgun (WGS) entry which is preliminary data.</text>
</comment>
<proteinExistence type="predicted"/>
<dbReference type="PROSITE" id="PS50943">
    <property type="entry name" value="HTH_CROC1"/>
    <property type="match status" value="1"/>
</dbReference>
<dbReference type="eggNOG" id="COG1396">
    <property type="taxonomic scope" value="Bacteria"/>
</dbReference>